<keyword evidence="2" id="KW-0001">2Fe-2S</keyword>
<protein>
    <recommendedName>
        <fullName evidence="8">Bacterioferritin-associated ferredoxin</fullName>
    </recommendedName>
</protein>
<dbReference type="GO" id="GO:0051537">
    <property type="term" value="F:2 iron, 2 sulfur cluster binding"/>
    <property type="evidence" value="ECO:0007669"/>
    <property type="project" value="UniProtKB-KW"/>
</dbReference>
<dbReference type="InterPro" id="IPR041854">
    <property type="entry name" value="BFD-like_2Fe2S-bd_dom_sf"/>
</dbReference>
<evidence type="ECO:0000256" key="2">
    <source>
        <dbReference type="ARBA" id="ARBA00022714"/>
    </source>
</evidence>
<sequence>MIVCVCHSVSDKTLKKLVLEKNITDFREIRRCTALGSQCGKCVRLAKEVVNDAISVQYLEAS</sequence>
<comment type="similarity">
    <text evidence="9">Belongs to the Bfd family.</text>
</comment>
<dbReference type="OrthoDB" id="9815350at2"/>
<dbReference type="Proteomes" id="UP000281112">
    <property type="component" value="Unassembled WGS sequence"/>
</dbReference>
<keyword evidence="6" id="KW-0411">Iron-sulfur</keyword>
<dbReference type="AlphaFoldDB" id="A0A3N9TVZ7"/>
<comment type="cofactor">
    <cofactor evidence="7">
        <name>[2Fe-2S] cluster</name>
        <dbReference type="ChEBI" id="CHEBI:190135"/>
    </cofactor>
</comment>
<evidence type="ECO:0000256" key="6">
    <source>
        <dbReference type="ARBA" id="ARBA00023014"/>
    </source>
</evidence>
<dbReference type="Gene3D" id="1.10.10.1100">
    <property type="entry name" value="BFD-like [2Fe-2S]-binding domain"/>
    <property type="match status" value="1"/>
</dbReference>
<evidence type="ECO:0000259" key="10">
    <source>
        <dbReference type="Pfam" id="PF04324"/>
    </source>
</evidence>
<name>A0A3N9TVZ7_9VIBR</name>
<evidence type="ECO:0000313" key="12">
    <source>
        <dbReference type="Proteomes" id="UP000281112"/>
    </source>
</evidence>
<feature type="domain" description="BFD-like [2Fe-2S]-binding" evidence="10">
    <location>
        <begin position="2"/>
        <end position="50"/>
    </location>
</feature>
<keyword evidence="5" id="KW-0408">Iron</keyword>
<dbReference type="PANTHER" id="PTHR37424:SF1">
    <property type="entry name" value="BACTERIOFERRITIN-ASSOCIATED FERREDOXIN"/>
    <property type="match status" value="1"/>
</dbReference>
<evidence type="ECO:0000256" key="7">
    <source>
        <dbReference type="ARBA" id="ARBA00034078"/>
    </source>
</evidence>
<dbReference type="GO" id="GO:0046872">
    <property type="term" value="F:metal ion binding"/>
    <property type="evidence" value="ECO:0007669"/>
    <property type="project" value="UniProtKB-KW"/>
</dbReference>
<evidence type="ECO:0000256" key="8">
    <source>
        <dbReference type="ARBA" id="ARBA00039386"/>
    </source>
</evidence>
<dbReference type="PANTHER" id="PTHR37424">
    <property type="entry name" value="BACTERIOFERRITIN-ASSOCIATED FERREDOXIN"/>
    <property type="match status" value="1"/>
</dbReference>
<proteinExistence type="inferred from homology"/>
<dbReference type="Pfam" id="PF04324">
    <property type="entry name" value="Fer2_BFD"/>
    <property type="match status" value="1"/>
</dbReference>
<organism evidence="11 12">
    <name type="scientific">Vibrio viridaestus</name>
    <dbReference type="NCBI Taxonomy" id="2487322"/>
    <lineage>
        <taxon>Bacteria</taxon>
        <taxon>Pseudomonadati</taxon>
        <taxon>Pseudomonadota</taxon>
        <taxon>Gammaproteobacteria</taxon>
        <taxon>Vibrionales</taxon>
        <taxon>Vibrionaceae</taxon>
        <taxon>Vibrio</taxon>
    </lineage>
</organism>
<evidence type="ECO:0000256" key="1">
    <source>
        <dbReference type="ARBA" id="ARBA00022448"/>
    </source>
</evidence>
<keyword evidence="4" id="KW-0249">Electron transport</keyword>
<evidence type="ECO:0000256" key="9">
    <source>
        <dbReference type="ARBA" id="ARBA00046332"/>
    </source>
</evidence>
<evidence type="ECO:0000313" key="11">
    <source>
        <dbReference type="EMBL" id="RQW61072.1"/>
    </source>
</evidence>
<accession>A0A3N9TVZ7</accession>
<dbReference type="InterPro" id="IPR052371">
    <property type="entry name" value="BFD-associated_ferredoxin"/>
</dbReference>
<evidence type="ECO:0000256" key="5">
    <source>
        <dbReference type="ARBA" id="ARBA00023004"/>
    </source>
</evidence>
<dbReference type="EMBL" id="RJVQ01000019">
    <property type="protein sequence ID" value="RQW61072.1"/>
    <property type="molecule type" value="Genomic_DNA"/>
</dbReference>
<comment type="caution">
    <text evidence="11">The sequence shown here is derived from an EMBL/GenBank/DDBJ whole genome shotgun (WGS) entry which is preliminary data.</text>
</comment>
<dbReference type="RefSeq" id="WP_124939233.1">
    <property type="nucleotide sequence ID" value="NZ_RJVQ01000019.1"/>
</dbReference>
<keyword evidence="1" id="KW-0813">Transport</keyword>
<reference evidence="11 12" key="1">
    <citation type="submission" date="2018-11" db="EMBL/GenBank/DDBJ databases">
        <title>Vibrio LJC006 sp. nov., isolated from seawater during the bloom of the enteromorpha.</title>
        <authorList>
            <person name="Liang J."/>
        </authorList>
    </citation>
    <scope>NUCLEOTIDE SEQUENCE [LARGE SCALE GENOMIC DNA]</scope>
    <source>
        <strain evidence="11 12">LJC006</strain>
    </source>
</reference>
<keyword evidence="12" id="KW-1185">Reference proteome</keyword>
<dbReference type="InterPro" id="IPR007419">
    <property type="entry name" value="BFD-like_2Fe2S-bd_dom"/>
</dbReference>
<gene>
    <name evidence="11" type="ORF">EES38_21380</name>
</gene>
<evidence type="ECO:0000256" key="4">
    <source>
        <dbReference type="ARBA" id="ARBA00022982"/>
    </source>
</evidence>
<evidence type="ECO:0000256" key="3">
    <source>
        <dbReference type="ARBA" id="ARBA00022723"/>
    </source>
</evidence>
<keyword evidence="3" id="KW-0479">Metal-binding</keyword>